<dbReference type="InterPro" id="IPR023395">
    <property type="entry name" value="MCP_dom_sf"/>
</dbReference>
<keyword evidence="5 6" id="KW-0472">Membrane</keyword>
<feature type="region of interest" description="Disordered" evidence="8">
    <location>
        <begin position="59"/>
        <end position="78"/>
    </location>
</feature>
<comment type="caution">
    <text evidence="9">The sequence shown here is derived from an EMBL/GenBank/DDBJ whole genome shotgun (WGS) entry which is preliminary data.</text>
</comment>
<dbReference type="SUPFAM" id="SSF103506">
    <property type="entry name" value="Mitochondrial carrier"/>
    <property type="match status" value="1"/>
</dbReference>
<dbReference type="InterPro" id="IPR002067">
    <property type="entry name" value="MCP"/>
</dbReference>
<keyword evidence="2 7" id="KW-0813">Transport</keyword>
<evidence type="ECO:0000256" key="1">
    <source>
        <dbReference type="ARBA" id="ARBA00004141"/>
    </source>
</evidence>
<dbReference type="EMBL" id="LHPF02000003">
    <property type="protein sequence ID" value="PSC75043.1"/>
    <property type="molecule type" value="Genomic_DNA"/>
</dbReference>
<reference evidence="9 10" key="1">
    <citation type="journal article" date="2018" name="Plant J.">
        <title>Genome sequences of Chlorella sorokiniana UTEX 1602 and Micractinium conductrix SAG 241.80: implications to maltose excretion by a green alga.</title>
        <authorList>
            <person name="Arriola M.B."/>
            <person name="Velmurugan N."/>
            <person name="Zhang Y."/>
            <person name="Plunkett M.H."/>
            <person name="Hondzo H."/>
            <person name="Barney B.M."/>
        </authorList>
    </citation>
    <scope>NUCLEOTIDE SEQUENCE [LARGE SCALE GENOMIC DNA]</scope>
    <source>
        <strain evidence="9 10">SAG 241.80</strain>
    </source>
</reference>
<dbReference type="Proteomes" id="UP000239649">
    <property type="component" value="Unassembled WGS sequence"/>
</dbReference>
<name>A0A2P6VLT0_9CHLO</name>
<evidence type="ECO:0000256" key="4">
    <source>
        <dbReference type="ARBA" id="ARBA00022737"/>
    </source>
</evidence>
<evidence type="ECO:0000256" key="8">
    <source>
        <dbReference type="SAM" id="MobiDB-lite"/>
    </source>
</evidence>
<dbReference type="InterPro" id="IPR018108">
    <property type="entry name" value="MCP_transmembrane"/>
</dbReference>
<dbReference type="OrthoDB" id="270584at2759"/>
<keyword evidence="3 6" id="KW-0812">Transmembrane</keyword>
<dbReference type="PROSITE" id="PS50920">
    <property type="entry name" value="SOLCAR"/>
    <property type="match status" value="3"/>
</dbReference>
<evidence type="ECO:0000256" key="3">
    <source>
        <dbReference type="ARBA" id="ARBA00022692"/>
    </source>
</evidence>
<evidence type="ECO:0000313" key="9">
    <source>
        <dbReference type="EMBL" id="PSC75043.1"/>
    </source>
</evidence>
<proteinExistence type="inferred from homology"/>
<evidence type="ECO:0000256" key="6">
    <source>
        <dbReference type="PROSITE-ProRule" id="PRU00282"/>
    </source>
</evidence>
<feature type="region of interest" description="Disordered" evidence="8">
    <location>
        <begin position="1"/>
        <end position="34"/>
    </location>
</feature>
<feature type="repeat" description="Solcar" evidence="6">
    <location>
        <begin position="192"/>
        <end position="278"/>
    </location>
</feature>
<comment type="similarity">
    <text evidence="7">Belongs to the mitochondrial carrier (TC 2.A.29) family.</text>
</comment>
<dbReference type="AlphaFoldDB" id="A0A2P6VLT0"/>
<keyword evidence="10" id="KW-1185">Reference proteome</keyword>
<feature type="repeat" description="Solcar" evidence="6">
    <location>
        <begin position="83"/>
        <end position="178"/>
    </location>
</feature>
<keyword evidence="4" id="KW-0677">Repeat</keyword>
<evidence type="ECO:0000256" key="7">
    <source>
        <dbReference type="RuleBase" id="RU000488"/>
    </source>
</evidence>
<gene>
    <name evidence="9" type="ORF">C2E20_1858</name>
</gene>
<sequence>MSGASFAHMPPTHHWPGDDAGLSDNAGTDADMSHVVLADEERLAAAAAPPAATAAAALQQLEEGEEEEEEEAEASTSYSLDSLEQAKLLLSGGVAGAFSKSCTAPLARLTILYQINGMHAAHGGGGLPPGRLGVGAALRHVVRSEGLRALWKGNGVTIVHRLPYSATNFWVYEHVNEQWKRAFPSQGPLAAGDVARRLVAGGTAGMSACALAYPLDLVRTRLAAQTTQRHYTGIGQAMRMIVAEEGARGLYRGLGATLVQVVPSLAINYAAYETMRSGWLSTTDRATPTIGMSLACGSAAGLVSSTATFPLDLIRRRLQLQGQGGGGRPATFASTFRSVAQREGLRGLYAGILPEYYKVLPGVAIAFMTYEFMKKSLGVTTNSSQR</sequence>
<evidence type="ECO:0000256" key="5">
    <source>
        <dbReference type="ARBA" id="ARBA00023136"/>
    </source>
</evidence>
<evidence type="ECO:0000313" key="10">
    <source>
        <dbReference type="Proteomes" id="UP000239649"/>
    </source>
</evidence>
<dbReference type="PRINTS" id="PR00926">
    <property type="entry name" value="MITOCARRIER"/>
</dbReference>
<evidence type="ECO:0000256" key="2">
    <source>
        <dbReference type="ARBA" id="ARBA00022448"/>
    </source>
</evidence>
<comment type="subcellular location">
    <subcellularLocation>
        <location evidence="1">Membrane</location>
        <topology evidence="1">Multi-pass membrane protein</topology>
    </subcellularLocation>
</comment>
<feature type="compositionally biased region" description="Acidic residues" evidence="8">
    <location>
        <begin position="62"/>
        <end position="73"/>
    </location>
</feature>
<accession>A0A2P6VLT0</accession>
<feature type="repeat" description="Solcar" evidence="6">
    <location>
        <begin position="288"/>
        <end position="376"/>
    </location>
</feature>
<dbReference type="Gene3D" id="1.50.40.10">
    <property type="entry name" value="Mitochondrial carrier domain"/>
    <property type="match status" value="1"/>
</dbReference>
<dbReference type="PANTHER" id="PTHR24089">
    <property type="entry name" value="SOLUTE CARRIER FAMILY 25"/>
    <property type="match status" value="1"/>
</dbReference>
<dbReference type="STRING" id="554055.A0A2P6VLT0"/>
<dbReference type="GO" id="GO:0016020">
    <property type="term" value="C:membrane"/>
    <property type="evidence" value="ECO:0007669"/>
    <property type="project" value="UniProtKB-SubCell"/>
</dbReference>
<dbReference type="Pfam" id="PF00153">
    <property type="entry name" value="Mito_carr"/>
    <property type="match status" value="3"/>
</dbReference>
<protein>
    <submittedName>
        <fullName evidence="9">Mitochondrial substrate carrier family B</fullName>
    </submittedName>
</protein>
<organism evidence="9 10">
    <name type="scientific">Micractinium conductrix</name>
    <dbReference type="NCBI Taxonomy" id="554055"/>
    <lineage>
        <taxon>Eukaryota</taxon>
        <taxon>Viridiplantae</taxon>
        <taxon>Chlorophyta</taxon>
        <taxon>core chlorophytes</taxon>
        <taxon>Trebouxiophyceae</taxon>
        <taxon>Chlorellales</taxon>
        <taxon>Chlorellaceae</taxon>
        <taxon>Chlorella clade</taxon>
        <taxon>Micractinium</taxon>
    </lineage>
</organism>
<dbReference type="GO" id="GO:0055085">
    <property type="term" value="P:transmembrane transport"/>
    <property type="evidence" value="ECO:0007669"/>
    <property type="project" value="InterPro"/>
</dbReference>